<accession>A0A183IHV5</accession>
<dbReference type="WBParaSite" id="SBAD_0000335101-mRNA-1">
    <property type="protein sequence ID" value="SBAD_0000335101-mRNA-1"/>
    <property type="gene ID" value="SBAD_0000335101"/>
</dbReference>
<feature type="region of interest" description="Disordered" evidence="1">
    <location>
        <begin position="65"/>
        <end position="84"/>
    </location>
</feature>
<gene>
    <name evidence="2" type="ORF">SBAD_LOCUS3200</name>
</gene>
<evidence type="ECO:0000313" key="2">
    <source>
        <dbReference type="EMBL" id="VDP00361.1"/>
    </source>
</evidence>
<sequence>MTVAARAVIDGDGQDPFTTNVPVCLSLLSPIQDEHTSTGSPLVGPNRIDSAVQRRMPSVTIVTGRRRPLVNRSVGHRPQNASSE</sequence>
<proteinExistence type="predicted"/>
<organism evidence="4">
    <name type="scientific">Soboliphyme baturini</name>
    <dbReference type="NCBI Taxonomy" id="241478"/>
    <lineage>
        <taxon>Eukaryota</taxon>
        <taxon>Metazoa</taxon>
        <taxon>Ecdysozoa</taxon>
        <taxon>Nematoda</taxon>
        <taxon>Enoplea</taxon>
        <taxon>Dorylaimia</taxon>
        <taxon>Dioctophymatida</taxon>
        <taxon>Dioctophymatoidea</taxon>
        <taxon>Soboliphymatidae</taxon>
        <taxon>Soboliphyme</taxon>
    </lineage>
</organism>
<reference evidence="4" key="1">
    <citation type="submission" date="2016-06" db="UniProtKB">
        <authorList>
            <consortium name="WormBaseParasite"/>
        </authorList>
    </citation>
    <scope>IDENTIFICATION</scope>
</reference>
<reference evidence="2 3" key="2">
    <citation type="submission" date="2018-11" db="EMBL/GenBank/DDBJ databases">
        <authorList>
            <consortium name="Pathogen Informatics"/>
        </authorList>
    </citation>
    <scope>NUCLEOTIDE SEQUENCE [LARGE SCALE GENOMIC DNA]</scope>
</reference>
<dbReference type="Proteomes" id="UP000270296">
    <property type="component" value="Unassembled WGS sequence"/>
</dbReference>
<dbReference type="EMBL" id="UZAM01007619">
    <property type="protein sequence ID" value="VDP00361.1"/>
    <property type="molecule type" value="Genomic_DNA"/>
</dbReference>
<evidence type="ECO:0000256" key="1">
    <source>
        <dbReference type="SAM" id="MobiDB-lite"/>
    </source>
</evidence>
<name>A0A183IHV5_9BILA</name>
<keyword evidence="3" id="KW-1185">Reference proteome</keyword>
<evidence type="ECO:0000313" key="4">
    <source>
        <dbReference type="WBParaSite" id="SBAD_0000335101-mRNA-1"/>
    </source>
</evidence>
<evidence type="ECO:0000313" key="3">
    <source>
        <dbReference type="Proteomes" id="UP000270296"/>
    </source>
</evidence>
<protein>
    <submittedName>
        <fullName evidence="2 4">Uncharacterized protein</fullName>
    </submittedName>
</protein>
<dbReference type="AlphaFoldDB" id="A0A183IHV5"/>